<keyword evidence="3" id="KW-1185">Reference proteome</keyword>
<dbReference type="AlphaFoldDB" id="A0A437LS86"/>
<dbReference type="Gene3D" id="3.90.190.10">
    <property type="entry name" value="Protein tyrosine phosphatase superfamily"/>
    <property type="match status" value="1"/>
</dbReference>
<dbReference type="EMBL" id="SACM01000001">
    <property type="protein sequence ID" value="RVT88252.1"/>
    <property type="molecule type" value="Genomic_DNA"/>
</dbReference>
<feature type="domain" description="DSP-PTPase phosphatase fused to NAD+ Kinase" evidence="1">
    <location>
        <begin position="36"/>
        <end position="135"/>
    </location>
</feature>
<dbReference type="RefSeq" id="WP_127681226.1">
    <property type="nucleotide sequence ID" value="NZ_SACM01000001.1"/>
</dbReference>
<sequence length="176" mass="18938">MRRRSTLWVGVGAMLGLDPARAVGLDAPNVVEIGPRLVTAGQPTRQTLAGLGGLGFQAVIYLAPSTVPDAVPEEEALLRRQGIEFVHLPVPFAAPTAAHAAAVSAALRRLQDQKVLVHCQVNMRASTMVFLHRVRALQADPAEAYEAVARVWSPSGPWRALVLEELKQQGIDFVPL</sequence>
<proteinExistence type="predicted"/>
<dbReference type="OrthoDB" id="7391097at2"/>
<dbReference type="Pfam" id="PF22741">
    <property type="entry name" value="PTP-NADK"/>
    <property type="match status" value="1"/>
</dbReference>
<protein>
    <recommendedName>
        <fullName evidence="1">DSP-PTPase phosphatase fused to NAD+ Kinase domain-containing protein</fullName>
    </recommendedName>
</protein>
<accession>A0A437LS86</accession>
<dbReference type="Proteomes" id="UP000288587">
    <property type="component" value="Unassembled WGS sequence"/>
</dbReference>
<evidence type="ECO:0000259" key="1">
    <source>
        <dbReference type="Pfam" id="PF22741"/>
    </source>
</evidence>
<evidence type="ECO:0000313" key="2">
    <source>
        <dbReference type="EMBL" id="RVT88252.1"/>
    </source>
</evidence>
<comment type="caution">
    <text evidence="2">The sequence shown here is derived from an EMBL/GenBank/DDBJ whole genome shotgun (WGS) entry which is preliminary data.</text>
</comment>
<evidence type="ECO:0000313" key="3">
    <source>
        <dbReference type="Proteomes" id="UP000288587"/>
    </source>
</evidence>
<gene>
    <name evidence="2" type="ORF">EOD73_04435</name>
</gene>
<organism evidence="2 3">
    <name type="scientific">Inhella crocodyli</name>
    <dbReference type="NCBI Taxonomy" id="2499851"/>
    <lineage>
        <taxon>Bacteria</taxon>
        <taxon>Pseudomonadati</taxon>
        <taxon>Pseudomonadota</taxon>
        <taxon>Betaproteobacteria</taxon>
        <taxon>Burkholderiales</taxon>
        <taxon>Sphaerotilaceae</taxon>
        <taxon>Inhella</taxon>
    </lineage>
</organism>
<reference evidence="2 3" key="1">
    <citation type="submission" date="2019-01" db="EMBL/GenBank/DDBJ databases">
        <authorList>
            <person name="Chen W.-M."/>
        </authorList>
    </citation>
    <scope>NUCLEOTIDE SEQUENCE [LARGE SCALE GENOMIC DNA]</scope>
    <source>
        <strain evidence="2 3">CCP-18</strain>
    </source>
</reference>
<name>A0A437LS86_9BURK</name>
<dbReference type="InterPro" id="IPR055214">
    <property type="entry name" value="PTP-NADK"/>
</dbReference>
<dbReference type="InterPro" id="IPR029021">
    <property type="entry name" value="Prot-tyrosine_phosphatase-like"/>
</dbReference>
<dbReference type="SUPFAM" id="SSF52799">
    <property type="entry name" value="(Phosphotyrosine protein) phosphatases II"/>
    <property type="match status" value="1"/>
</dbReference>